<organism evidence="2">
    <name type="scientific">uncultured Thermoleophilia bacterium</name>
    <dbReference type="NCBI Taxonomy" id="1497501"/>
    <lineage>
        <taxon>Bacteria</taxon>
        <taxon>Bacillati</taxon>
        <taxon>Actinomycetota</taxon>
        <taxon>Thermoleophilia</taxon>
        <taxon>environmental samples</taxon>
    </lineage>
</organism>
<accession>A0A6J4TXH7</accession>
<feature type="non-terminal residue" evidence="2">
    <location>
        <position position="155"/>
    </location>
</feature>
<evidence type="ECO:0000256" key="1">
    <source>
        <dbReference type="SAM" id="MobiDB-lite"/>
    </source>
</evidence>
<dbReference type="EMBL" id="CADCWC010000195">
    <property type="protein sequence ID" value="CAA9534271.1"/>
    <property type="molecule type" value="Genomic_DNA"/>
</dbReference>
<dbReference type="AlphaFoldDB" id="A0A6J4TXH7"/>
<reference evidence="2" key="1">
    <citation type="submission" date="2020-02" db="EMBL/GenBank/DDBJ databases">
        <authorList>
            <person name="Meier V. D."/>
        </authorList>
    </citation>
    <scope>NUCLEOTIDE SEQUENCE</scope>
    <source>
        <strain evidence="2">AVDCRST_MAG79</strain>
    </source>
</reference>
<name>A0A6J4TXH7_9ACTN</name>
<feature type="compositionally biased region" description="Low complexity" evidence="1">
    <location>
        <begin position="46"/>
        <end position="65"/>
    </location>
</feature>
<feature type="compositionally biased region" description="Basic and acidic residues" evidence="1">
    <location>
        <begin position="141"/>
        <end position="155"/>
    </location>
</feature>
<feature type="compositionally biased region" description="Basic residues" evidence="1">
    <location>
        <begin position="72"/>
        <end position="81"/>
    </location>
</feature>
<sequence>ATSPLPVLHRVRRRPCVLLPGRRGGRGVVRAGRGHAHQPGQEGSWPPRAAARAAAPAGRGPTRALPGPPRRAPARLGRRLVVRPTDPSPPDRPRGRRDRRPRSVPAVGRAGLARQRASSGAAARAVVPDRRRRGPGGRLRPRADHVRDGRLRPSL</sequence>
<gene>
    <name evidence="2" type="ORF">AVDCRST_MAG79-1206</name>
</gene>
<feature type="region of interest" description="Disordered" evidence="1">
    <location>
        <begin position="18"/>
        <end position="155"/>
    </location>
</feature>
<evidence type="ECO:0000313" key="2">
    <source>
        <dbReference type="EMBL" id="CAA9534271.1"/>
    </source>
</evidence>
<feature type="non-terminal residue" evidence="2">
    <location>
        <position position="1"/>
    </location>
</feature>
<feature type="compositionally biased region" description="Low complexity" evidence="1">
    <location>
        <begin position="103"/>
        <end position="126"/>
    </location>
</feature>
<protein>
    <submittedName>
        <fullName evidence="2">Uncharacterized protein</fullName>
    </submittedName>
</protein>
<proteinExistence type="predicted"/>